<dbReference type="Gene3D" id="3.80.10.10">
    <property type="entry name" value="Ribonuclease Inhibitor"/>
    <property type="match status" value="1"/>
</dbReference>
<sequence length="523" mass="60077">MWIDSDRLSATNVPGWDNLAESFRKMRERCIEVDPKLAPEHSSPFASSHPWHSISLDHLTWSSVYPSLRAHKAARDQLLLRLHQSDVIISFLQTSCNILALRRGVHALPNEALAKIFEAGYTADWEGSRFAVTVSHVCSRFRQIALRMPHLWSTLTSYQTIEGLAHFVDRSKHHSLIIDMKDREVSPQNFLPFIIPYVERWVGFRCEDPLSPADIPSILSILGRQIYLPNLTTLSNLSSSSFQSNWIMPRLLHFVGQAQPNFLAVTSLVSCTLHLRERTHSPNPDYGLEDLLIFLDNNKRLQRLTLVLKTIIPGYSSRSPSDANLAYLPNLTELHIYWDGGCYINDDFGKFIRNLHLPKLQELSLQFSAIDPDGLFDFIADPTEDIASVMFPATNHFPALRTLEFVADPYFLFSPSSVTSLENEPQDFLEVALKRTPTLQHLYIEASGLCCPSYRWKDFELPRLRTIHFKNCDRIRRQLVDWILDRLHGLETFKIDGCRGLSERYLRSLKDRLGGRLEYVNSF</sequence>
<dbReference type="VEuPathDB" id="FungiDB:BD410DRAFT_780675"/>
<dbReference type="STRING" id="50990.A0A4V3AZR2"/>
<dbReference type="InterPro" id="IPR032675">
    <property type="entry name" value="LRR_dom_sf"/>
</dbReference>
<dbReference type="Gene3D" id="1.20.1280.50">
    <property type="match status" value="1"/>
</dbReference>
<gene>
    <name evidence="1" type="ORF">BD410DRAFT_780675</name>
</gene>
<dbReference type="AlphaFoldDB" id="A0A4V3AZR2"/>
<protein>
    <submittedName>
        <fullName evidence="1">Uncharacterized protein</fullName>
    </submittedName>
</protein>
<dbReference type="SUPFAM" id="SSF52047">
    <property type="entry name" value="RNI-like"/>
    <property type="match status" value="1"/>
</dbReference>
<dbReference type="EMBL" id="ML170156">
    <property type="protein sequence ID" value="TDL30138.1"/>
    <property type="molecule type" value="Genomic_DNA"/>
</dbReference>
<organism evidence="1 2">
    <name type="scientific">Rickenella mellea</name>
    <dbReference type="NCBI Taxonomy" id="50990"/>
    <lineage>
        <taxon>Eukaryota</taxon>
        <taxon>Fungi</taxon>
        <taxon>Dikarya</taxon>
        <taxon>Basidiomycota</taxon>
        <taxon>Agaricomycotina</taxon>
        <taxon>Agaricomycetes</taxon>
        <taxon>Hymenochaetales</taxon>
        <taxon>Rickenellaceae</taxon>
        <taxon>Rickenella</taxon>
    </lineage>
</organism>
<evidence type="ECO:0000313" key="2">
    <source>
        <dbReference type="Proteomes" id="UP000294933"/>
    </source>
</evidence>
<proteinExistence type="predicted"/>
<keyword evidence="2" id="KW-1185">Reference proteome</keyword>
<accession>A0A4V3AZR2</accession>
<dbReference type="Proteomes" id="UP000294933">
    <property type="component" value="Unassembled WGS sequence"/>
</dbReference>
<name>A0A4V3AZR2_9AGAM</name>
<dbReference type="OrthoDB" id="3172239at2759"/>
<evidence type="ECO:0000313" key="1">
    <source>
        <dbReference type="EMBL" id="TDL30138.1"/>
    </source>
</evidence>
<reference evidence="1 2" key="1">
    <citation type="submission" date="2018-06" db="EMBL/GenBank/DDBJ databases">
        <title>A transcriptomic atlas of mushroom development highlights an independent origin of complex multicellularity.</title>
        <authorList>
            <consortium name="DOE Joint Genome Institute"/>
            <person name="Krizsan K."/>
            <person name="Almasi E."/>
            <person name="Merenyi Z."/>
            <person name="Sahu N."/>
            <person name="Viragh M."/>
            <person name="Koszo T."/>
            <person name="Mondo S."/>
            <person name="Kiss B."/>
            <person name="Balint B."/>
            <person name="Kues U."/>
            <person name="Barry K."/>
            <person name="Hegedus J.C."/>
            <person name="Henrissat B."/>
            <person name="Johnson J."/>
            <person name="Lipzen A."/>
            <person name="Ohm R."/>
            <person name="Nagy I."/>
            <person name="Pangilinan J."/>
            <person name="Yan J."/>
            <person name="Xiong Y."/>
            <person name="Grigoriev I.V."/>
            <person name="Hibbett D.S."/>
            <person name="Nagy L.G."/>
        </authorList>
    </citation>
    <scope>NUCLEOTIDE SEQUENCE [LARGE SCALE GENOMIC DNA]</scope>
    <source>
        <strain evidence="1 2">SZMC22713</strain>
    </source>
</reference>